<name>G0QIW7_ICHMU</name>
<proteinExistence type="inferred from homology"/>
<dbReference type="GO" id="GO:0005847">
    <property type="term" value="C:mRNA cleavage and polyadenylation specificity factor complex"/>
    <property type="evidence" value="ECO:0007669"/>
    <property type="project" value="InterPro"/>
</dbReference>
<dbReference type="PANTHER" id="PTHR45922:SF1">
    <property type="entry name" value="CLEAVAGE AND POLYADENYLATION SPECIFICITY FACTOR SUBUNIT 2"/>
    <property type="match status" value="1"/>
</dbReference>
<evidence type="ECO:0000313" key="3">
    <source>
        <dbReference type="EMBL" id="EGR34852.1"/>
    </source>
</evidence>
<dbReference type="OrthoDB" id="289233at2759"/>
<comment type="subcellular location">
    <subcellularLocation>
        <location evidence="1">Nucleus</location>
    </subcellularLocation>
</comment>
<dbReference type="Pfam" id="PF16661">
    <property type="entry name" value="Lactamase_B_6"/>
    <property type="match status" value="1"/>
</dbReference>
<evidence type="ECO:0000313" key="4">
    <source>
        <dbReference type="Proteomes" id="UP000008983"/>
    </source>
</evidence>
<dbReference type="GO" id="GO:0006398">
    <property type="term" value="P:mRNA 3'-end processing by stem-loop binding and cleavage"/>
    <property type="evidence" value="ECO:0007669"/>
    <property type="project" value="InterPro"/>
</dbReference>
<dbReference type="EMBL" id="GL983042">
    <property type="protein sequence ID" value="EGR34852.1"/>
    <property type="molecule type" value="Genomic_DNA"/>
</dbReference>
<dbReference type="OMA" id="TAPCCAY"/>
<sequence>MKIEVIPIYNYKIDGATSTLLIFDQDIHILLDCGLNQKMDFTNYQKNIHLLKNIDLILLSHSGSEFTGALPFILSNQQIQQQGKSIQIYTTTPIIKLGLINSFNQFLNASYFSNNQDIIQQSEQIFKKFYTTFDRCQDIKFFQKKVVRIKQKDLIISPIGIGNSLGACAWKINIKLINVLYMIQYNHLNECHLDGLEIKKIIKSRIDVLIIEDHLIQNSQQQYVISNKANLQNLKDTLLNSIENCILNNSILVISSYPNERVIEIILILWQLWNEQKYYQ</sequence>
<dbReference type="eggNOG" id="KOG1135">
    <property type="taxonomic scope" value="Eukaryota"/>
</dbReference>
<dbReference type="InParanoid" id="G0QIW7"/>
<organism evidence="3 4">
    <name type="scientific">Ichthyophthirius multifiliis</name>
    <name type="common">White spot disease agent</name>
    <name type="synonym">Ich</name>
    <dbReference type="NCBI Taxonomy" id="5932"/>
    <lineage>
        <taxon>Eukaryota</taxon>
        <taxon>Sar</taxon>
        <taxon>Alveolata</taxon>
        <taxon>Ciliophora</taxon>
        <taxon>Intramacronucleata</taxon>
        <taxon>Oligohymenophorea</taxon>
        <taxon>Hymenostomatida</taxon>
        <taxon>Ophryoglenina</taxon>
        <taxon>Ichthyophthirius</taxon>
    </lineage>
</organism>
<dbReference type="GeneID" id="14911105"/>
<reference evidence="3 4" key="1">
    <citation type="submission" date="2011-07" db="EMBL/GenBank/DDBJ databases">
        <authorList>
            <person name="Coyne R."/>
            <person name="Brami D."/>
            <person name="Johnson J."/>
            <person name="Hostetler J."/>
            <person name="Hannick L."/>
            <person name="Clark T."/>
            <person name="Cassidy-Hanley D."/>
            <person name="Inman J."/>
        </authorList>
    </citation>
    <scope>NUCLEOTIDE SEQUENCE [LARGE SCALE GENOMIC DNA]</scope>
    <source>
        <strain evidence="3 4">G5</strain>
    </source>
</reference>
<keyword evidence="4" id="KW-1185">Reference proteome</keyword>
<feature type="domain" description="Metallo-beta-lactamase" evidence="2">
    <location>
        <begin position="20"/>
        <end position="216"/>
    </location>
</feature>
<comment type="similarity">
    <text evidence="1">Belongs to the metallo-beta-lactamase superfamily. RNA-metabolizing metallo-beta-lactamase-like family. CPSF2/YSH1 subfamily.</text>
</comment>
<protein>
    <recommendedName>
        <fullName evidence="1">Cleavage and polyadenylation specificity factor subunit 2</fullName>
    </recommendedName>
    <alternativeName>
        <fullName evidence="1">Cleavage and polyadenylation specificity factor 100 kDa subunit</fullName>
    </alternativeName>
</protein>
<dbReference type="AlphaFoldDB" id="G0QIW7"/>
<dbReference type="InterPro" id="IPR001279">
    <property type="entry name" value="Metallo-B-lactamas"/>
</dbReference>
<keyword evidence="1" id="KW-0507">mRNA processing</keyword>
<gene>
    <name evidence="3" type="ORF">IMG5_000800</name>
</gene>
<dbReference type="InterPro" id="IPR036866">
    <property type="entry name" value="RibonucZ/Hydroxyglut_hydro"/>
</dbReference>
<dbReference type="SUPFAM" id="SSF56281">
    <property type="entry name" value="Metallo-hydrolase/oxidoreductase"/>
    <property type="match status" value="1"/>
</dbReference>
<dbReference type="PANTHER" id="PTHR45922">
    <property type="entry name" value="CLEAVAGE AND POLYADENYLATION SPECIFICITY FACTOR SUBUNIT 2"/>
    <property type="match status" value="1"/>
</dbReference>
<keyword evidence="1" id="KW-0539">Nucleus</keyword>
<accession>G0QIW7</accession>
<evidence type="ECO:0000259" key="2">
    <source>
        <dbReference type="Pfam" id="PF16661"/>
    </source>
</evidence>
<dbReference type="InterPro" id="IPR027075">
    <property type="entry name" value="CPSF2"/>
</dbReference>
<dbReference type="RefSeq" id="XP_004040156.1">
    <property type="nucleotide sequence ID" value="XM_004040108.1"/>
</dbReference>
<evidence type="ECO:0000256" key="1">
    <source>
        <dbReference type="RuleBase" id="RU365006"/>
    </source>
</evidence>
<keyword evidence="1" id="KW-0694">RNA-binding</keyword>
<dbReference type="STRING" id="857967.G0QIW7"/>
<dbReference type="Gene3D" id="3.60.15.10">
    <property type="entry name" value="Ribonuclease Z/Hydroxyacylglutathione hydrolase-like"/>
    <property type="match status" value="1"/>
</dbReference>
<dbReference type="Proteomes" id="UP000008983">
    <property type="component" value="Unassembled WGS sequence"/>
</dbReference>
<dbReference type="GO" id="GO:0003723">
    <property type="term" value="F:RNA binding"/>
    <property type="evidence" value="ECO:0007669"/>
    <property type="project" value="UniProtKB-KW"/>
</dbReference>